<evidence type="ECO:0000313" key="3">
    <source>
        <dbReference type="Proteomes" id="UP000187203"/>
    </source>
</evidence>
<proteinExistence type="predicted"/>
<dbReference type="AlphaFoldDB" id="A0A1R3GVT8"/>
<dbReference type="EMBL" id="AWUE01021470">
    <property type="protein sequence ID" value="OMO62131.1"/>
    <property type="molecule type" value="Genomic_DNA"/>
</dbReference>
<gene>
    <name evidence="2" type="ORF">COLO4_33213</name>
</gene>
<keyword evidence="3" id="KW-1185">Reference proteome</keyword>
<name>A0A1R3GVT8_9ROSI</name>
<reference evidence="3" key="1">
    <citation type="submission" date="2013-09" db="EMBL/GenBank/DDBJ databases">
        <title>Corchorus olitorius genome sequencing.</title>
        <authorList>
            <person name="Alam M."/>
            <person name="Haque M.S."/>
            <person name="Islam M.S."/>
            <person name="Emdad E.M."/>
            <person name="Islam M.M."/>
            <person name="Ahmed B."/>
            <person name="Halim A."/>
            <person name="Hossen Q.M.M."/>
            <person name="Hossain M.Z."/>
            <person name="Ahmed R."/>
            <person name="Khan M.M."/>
            <person name="Islam R."/>
            <person name="Rashid M.M."/>
            <person name="Khan S.A."/>
            <person name="Rahman M.S."/>
            <person name="Alam M."/>
            <person name="Yahiya A.S."/>
            <person name="Khan M.S."/>
            <person name="Azam M.S."/>
            <person name="Haque T."/>
            <person name="Lashkar M.Z.H."/>
            <person name="Akhand A.I."/>
            <person name="Morshed G."/>
            <person name="Roy S."/>
            <person name="Uddin K.S."/>
            <person name="Rabeya T."/>
            <person name="Hossain A.S."/>
            <person name="Chowdhury A."/>
            <person name="Snigdha A.R."/>
            <person name="Mortoza M.S."/>
            <person name="Matin S.A."/>
            <person name="Hoque S.M.E."/>
            <person name="Islam M.K."/>
            <person name="Roy D.K."/>
            <person name="Haider R."/>
            <person name="Moosa M.M."/>
            <person name="Elias S.M."/>
            <person name="Hasan A.M."/>
            <person name="Jahan S."/>
            <person name="Shafiuddin M."/>
            <person name="Mahmood N."/>
            <person name="Shommy N.S."/>
        </authorList>
    </citation>
    <scope>NUCLEOTIDE SEQUENCE [LARGE SCALE GENOMIC DNA]</scope>
    <source>
        <strain evidence="3">cv. O-4</strain>
    </source>
</reference>
<dbReference type="Proteomes" id="UP000187203">
    <property type="component" value="Unassembled WGS sequence"/>
</dbReference>
<comment type="caution">
    <text evidence="2">The sequence shown here is derived from an EMBL/GenBank/DDBJ whole genome shotgun (WGS) entry which is preliminary data.</text>
</comment>
<feature type="domain" description="RNase H type-1" evidence="1">
    <location>
        <begin position="25"/>
        <end position="86"/>
    </location>
</feature>
<evidence type="ECO:0000259" key="1">
    <source>
        <dbReference type="Pfam" id="PF13456"/>
    </source>
</evidence>
<dbReference type="InterPro" id="IPR002156">
    <property type="entry name" value="RNaseH_domain"/>
</dbReference>
<dbReference type="GO" id="GO:0003676">
    <property type="term" value="F:nucleic acid binding"/>
    <property type="evidence" value="ECO:0007669"/>
    <property type="project" value="InterPro"/>
</dbReference>
<accession>A0A1R3GVT8</accession>
<protein>
    <submittedName>
        <fullName evidence="2">Translationally-controlled tumor protein-like protein</fullName>
    </submittedName>
</protein>
<dbReference type="GO" id="GO:0004523">
    <property type="term" value="F:RNA-DNA hybrid ribonuclease activity"/>
    <property type="evidence" value="ECO:0007669"/>
    <property type="project" value="InterPro"/>
</dbReference>
<sequence>MVNGWCDQRLQLDSDLHMVNTDAVHNQLGEVLLCGVSRVDNVSSSVMYTEALAIILGLELAWERGFTNLQVESDAAVLISEIQLEEKSIWQDRCAIS</sequence>
<dbReference type="Pfam" id="PF13456">
    <property type="entry name" value="RVT_3"/>
    <property type="match status" value="1"/>
</dbReference>
<evidence type="ECO:0000313" key="2">
    <source>
        <dbReference type="EMBL" id="OMO62131.1"/>
    </source>
</evidence>
<organism evidence="2 3">
    <name type="scientific">Corchorus olitorius</name>
    <dbReference type="NCBI Taxonomy" id="93759"/>
    <lineage>
        <taxon>Eukaryota</taxon>
        <taxon>Viridiplantae</taxon>
        <taxon>Streptophyta</taxon>
        <taxon>Embryophyta</taxon>
        <taxon>Tracheophyta</taxon>
        <taxon>Spermatophyta</taxon>
        <taxon>Magnoliopsida</taxon>
        <taxon>eudicotyledons</taxon>
        <taxon>Gunneridae</taxon>
        <taxon>Pentapetalae</taxon>
        <taxon>rosids</taxon>
        <taxon>malvids</taxon>
        <taxon>Malvales</taxon>
        <taxon>Malvaceae</taxon>
        <taxon>Grewioideae</taxon>
        <taxon>Apeibeae</taxon>
        <taxon>Corchorus</taxon>
    </lineage>
</organism>